<feature type="transmembrane region" description="Helical" evidence="2">
    <location>
        <begin position="56"/>
        <end position="83"/>
    </location>
</feature>
<evidence type="ECO:0000256" key="1">
    <source>
        <dbReference type="SAM" id="MobiDB-lite"/>
    </source>
</evidence>
<keyword evidence="2" id="KW-0812">Transmembrane</keyword>
<name>A0A6L9XWD7_9MICO</name>
<feature type="domain" description="DUF5666" evidence="3">
    <location>
        <begin position="146"/>
        <end position="211"/>
    </location>
</feature>
<feature type="region of interest" description="Disordered" evidence="1">
    <location>
        <begin position="1"/>
        <end position="22"/>
    </location>
</feature>
<keyword evidence="5" id="KW-1185">Reference proteome</keyword>
<keyword evidence="2" id="KW-0472">Membrane</keyword>
<gene>
    <name evidence="4" type="ORF">G3T36_07680</name>
</gene>
<evidence type="ECO:0000313" key="5">
    <source>
        <dbReference type="Proteomes" id="UP000474967"/>
    </source>
</evidence>
<dbReference type="InterPro" id="IPR043724">
    <property type="entry name" value="DUF5666"/>
</dbReference>
<dbReference type="Proteomes" id="UP000474967">
    <property type="component" value="Unassembled WGS sequence"/>
</dbReference>
<dbReference type="AlphaFoldDB" id="A0A6L9XWD7"/>
<organism evidence="4 5">
    <name type="scientific">Leifsonia tongyongensis</name>
    <dbReference type="NCBI Taxonomy" id="1268043"/>
    <lineage>
        <taxon>Bacteria</taxon>
        <taxon>Bacillati</taxon>
        <taxon>Actinomycetota</taxon>
        <taxon>Actinomycetes</taxon>
        <taxon>Micrococcales</taxon>
        <taxon>Microbacteriaceae</taxon>
        <taxon>Leifsonia</taxon>
    </lineage>
</organism>
<protein>
    <recommendedName>
        <fullName evidence="3">DUF5666 domain-containing protein</fullName>
    </recommendedName>
</protein>
<dbReference type="EMBL" id="JAAGWY010000001">
    <property type="protein sequence ID" value="NEN05751.1"/>
    <property type="molecule type" value="Genomic_DNA"/>
</dbReference>
<feature type="compositionally biased region" description="Gly residues" evidence="1">
    <location>
        <begin position="110"/>
        <end position="126"/>
    </location>
</feature>
<dbReference type="Pfam" id="PF18914">
    <property type="entry name" value="DUF5666"/>
    <property type="match status" value="1"/>
</dbReference>
<comment type="caution">
    <text evidence="4">The sequence shown here is derived from an EMBL/GenBank/DDBJ whole genome shotgun (WGS) entry which is preliminary data.</text>
</comment>
<feature type="compositionally biased region" description="Pro residues" evidence="1">
    <location>
        <begin position="1"/>
        <end position="11"/>
    </location>
</feature>
<evidence type="ECO:0000259" key="3">
    <source>
        <dbReference type="Pfam" id="PF18914"/>
    </source>
</evidence>
<proteinExistence type="predicted"/>
<feature type="region of interest" description="Disordered" evidence="1">
    <location>
        <begin position="218"/>
        <end position="237"/>
    </location>
</feature>
<evidence type="ECO:0000313" key="4">
    <source>
        <dbReference type="EMBL" id="NEN05751.1"/>
    </source>
</evidence>
<keyword evidence="2" id="KW-1133">Transmembrane helix</keyword>
<sequence>MPTEPPPPAQEPQPAYAQQTVPLQPAYAQQTVPLQPVQQQQPVQQSPVHEPFYKRYGLAFAISTLVLGVFVILAFFGVGAFAVGTFISHAGAGISHVLEQGNARPFPGFPGEGNGKAKGNGQGKGQNQGEAPGPGTKSGNQLTVVRGTITSISGSTWTVDTQRGVSLTVEVTSSTQFGTPVQSGSASDFAVGQEIIVVGSRSGDTVTADRVLDLTSFKQQLPTTPGTPVTPGPSPSK</sequence>
<feature type="compositionally biased region" description="Pro residues" evidence="1">
    <location>
        <begin position="228"/>
        <end position="237"/>
    </location>
</feature>
<reference evidence="4 5" key="1">
    <citation type="journal article" date="2014" name="J. Microbiol.">
        <title>Diaminobutyricibacter tongyongensis gen. nov., sp. nov. and Homoserinibacter gongjuensis gen. nov., sp. nov. belong to the family Microbacteriaceae.</title>
        <authorList>
            <person name="Kim S.J."/>
            <person name="Ahn J.H."/>
            <person name="Weon H.Y."/>
            <person name="Hamada M."/>
            <person name="Suzuki K."/>
            <person name="Kwon S.W."/>
        </authorList>
    </citation>
    <scope>NUCLEOTIDE SEQUENCE [LARGE SCALE GENOMIC DNA]</scope>
    <source>
        <strain evidence="4 5">NBRC 108724</strain>
    </source>
</reference>
<feature type="region of interest" description="Disordered" evidence="1">
    <location>
        <begin position="103"/>
        <end position="141"/>
    </location>
</feature>
<evidence type="ECO:0000256" key="2">
    <source>
        <dbReference type="SAM" id="Phobius"/>
    </source>
</evidence>
<accession>A0A6L9XWD7</accession>